<evidence type="ECO:0000259" key="11">
    <source>
        <dbReference type="Pfam" id="PF07687"/>
    </source>
</evidence>
<dbReference type="PIRSF" id="PIRSF036696">
    <property type="entry name" value="ACY-1"/>
    <property type="match status" value="1"/>
</dbReference>
<dbReference type="AlphaFoldDB" id="A0A8J2PG37"/>
<dbReference type="PANTHER" id="PTHR45892:SF1">
    <property type="entry name" value="AMINOACYLASE-1"/>
    <property type="match status" value="1"/>
</dbReference>
<evidence type="ECO:0000256" key="8">
    <source>
        <dbReference type="ARBA" id="ARBA00029656"/>
    </source>
</evidence>
<gene>
    <name evidence="12" type="ORF">AFUS01_LOCUS24362</name>
</gene>
<feature type="binding site" evidence="10">
    <location>
        <position position="132"/>
    </location>
    <ligand>
        <name>Zn(2+)</name>
        <dbReference type="ChEBI" id="CHEBI:29105"/>
        <label>2</label>
    </ligand>
</feature>
<reference evidence="12" key="1">
    <citation type="submission" date="2021-06" db="EMBL/GenBank/DDBJ databases">
        <authorList>
            <person name="Hodson N. C."/>
            <person name="Mongue J. A."/>
            <person name="Jaron S. K."/>
        </authorList>
    </citation>
    <scope>NUCLEOTIDE SEQUENCE</scope>
</reference>
<comment type="caution">
    <text evidence="12">The sequence shown here is derived from an EMBL/GenBank/DDBJ whole genome shotgun (WGS) entry which is preliminary data.</text>
</comment>
<protein>
    <recommendedName>
        <fullName evidence="3">N-acyl-aliphatic-L-amino acid amidohydrolase</fullName>
        <ecNumber evidence="3">3.5.1.14</ecNumber>
    </recommendedName>
    <alternativeName>
        <fullName evidence="8">N-acyl-L-amino-acid amidohydrolase</fullName>
    </alternativeName>
</protein>
<evidence type="ECO:0000256" key="1">
    <source>
        <dbReference type="ARBA" id="ARBA00004496"/>
    </source>
</evidence>
<dbReference type="InterPro" id="IPR010159">
    <property type="entry name" value="N-acyl_aa_amidohydrolase"/>
</dbReference>
<dbReference type="FunFam" id="1.10.150.900:FF:000001">
    <property type="entry name" value="Aminoacylase-1, putative"/>
    <property type="match status" value="1"/>
</dbReference>
<evidence type="ECO:0000256" key="6">
    <source>
        <dbReference type="ARBA" id="ARBA00022801"/>
    </source>
</evidence>
<evidence type="ECO:0000256" key="5">
    <source>
        <dbReference type="ARBA" id="ARBA00022723"/>
    </source>
</evidence>
<dbReference type="InterPro" id="IPR011650">
    <property type="entry name" value="Peptidase_M20_dimer"/>
</dbReference>
<feature type="active site" description="Proton acceptor" evidence="9">
    <location>
        <position position="131"/>
    </location>
</feature>
<feature type="binding site" evidence="10">
    <location>
        <position position="64"/>
    </location>
    <ligand>
        <name>Zn(2+)</name>
        <dbReference type="ChEBI" id="CHEBI:29105"/>
        <label>1</label>
    </ligand>
</feature>
<keyword evidence="6" id="KW-0378">Hydrolase</keyword>
<feature type="binding site" evidence="10">
    <location>
        <position position="97"/>
    </location>
    <ligand>
        <name>Zn(2+)</name>
        <dbReference type="ChEBI" id="CHEBI:29105"/>
        <label>1</label>
    </ligand>
</feature>
<keyword evidence="5 10" id="KW-0479">Metal-binding</keyword>
<dbReference type="GO" id="GO:0004046">
    <property type="term" value="F:aminoacylase activity"/>
    <property type="evidence" value="ECO:0007669"/>
    <property type="project" value="UniProtKB-EC"/>
</dbReference>
<keyword evidence="4" id="KW-0963">Cytoplasm</keyword>
<keyword evidence="13" id="KW-1185">Reference proteome</keyword>
<accession>A0A8J2PG37</accession>
<dbReference type="NCBIfam" id="TIGR01880">
    <property type="entry name" value="Ac-peptdase-euk"/>
    <property type="match status" value="1"/>
</dbReference>
<dbReference type="Pfam" id="PF01546">
    <property type="entry name" value="Peptidase_M20"/>
    <property type="match status" value="1"/>
</dbReference>
<comment type="subcellular location">
    <subcellularLocation>
        <location evidence="1">Cytoplasm</location>
    </subcellularLocation>
</comment>
<dbReference type="Proteomes" id="UP000708208">
    <property type="component" value="Unassembled WGS sequence"/>
</dbReference>
<evidence type="ECO:0000256" key="10">
    <source>
        <dbReference type="PIRSR" id="PIRSR610159-2"/>
    </source>
</evidence>
<evidence type="ECO:0000256" key="4">
    <source>
        <dbReference type="ARBA" id="ARBA00022490"/>
    </source>
</evidence>
<evidence type="ECO:0000256" key="9">
    <source>
        <dbReference type="PIRSR" id="PIRSR610159-1"/>
    </source>
</evidence>
<dbReference type="InterPro" id="IPR001261">
    <property type="entry name" value="ArgE/DapE_CS"/>
</dbReference>
<feature type="binding site" evidence="10">
    <location>
        <position position="97"/>
    </location>
    <ligand>
        <name>Zn(2+)</name>
        <dbReference type="ChEBI" id="CHEBI:29105"/>
        <label>2</label>
    </ligand>
</feature>
<dbReference type="GO" id="GO:0005737">
    <property type="term" value="C:cytoplasm"/>
    <property type="evidence" value="ECO:0007669"/>
    <property type="project" value="UniProtKB-SubCell"/>
</dbReference>
<dbReference type="PROSITE" id="PS00759">
    <property type="entry name" value="ARGE_DAPE_CPG2_2"/>
    <property type="match status" value="1"/>
</dbReference>
<name>A0A8J2PG37_9HEXA</name>
<feature type="binding site" evidence="10">
    <location>
        <position position="159"/>
    </location>
    <ligand>
        <name>Zn(2+)</name>
        <dbReference type="ChEBI" id="CHEBI:29105"/>
        <label>1</label>
    </ligand>
</feature>
<dbReference type="Pfam" id="PF07687">
    <property type="entry name" value="M20_dimer"/>
    <property type="match status" value="1"/>
</dbReference>
<keyword evidence="7 10" id="KW-0862">Zinc</keyword>
<feature type="active site" evidence="9">
    <location>
        <position position="66"/>
    </location>
</feature>
<comment type="cofactor">
    <cofactor evidence="10">
        <name>Zn(2+)</name>
        <dbReference type="ChEBI" id="CHEBI:29105"/>
    </cofactor>
    <text evidence="10">Binds 2 Zn(2+) ions per subunit.</text>
</comment>
<evidence type="ECO:0000256" key="2">
    <source>
        <dbReference type="ARBA" id="ARBA00006247"/>
    </source>
</evidence>
<dbReference type="PROSITE" id="PS00758">
    <property type="entry name" value="ARGE_DAPE_CPG2_1"/>
    <property type="match status" value="1"/>
</dbReference>
<comment type="similarity">
    <text evidence="2">Belongs to the peptidase M20A family.</text>
</comment>
<feature type="domain" description="Peptidase M20 dimerisation" evidence="11">
    <location>
        <begin position="172"/>
        <end position="281"/>
    </location>
</feature>
<evidence type="ECO:0000256" key="7">
    <source>
        <dbReference type="ARBA" id="ARBA00022833"/>
    </source>
</evidence>
<dbReference type="FunFam" id="3.30.70.360:FF:000005">
    <property type="entry name" value="Putative Aminoacylase-1"/>
    <property type="match status" value="1"/>
</dbReference>
<feature type="binding site" evidence="10">
    <location>
        <position position="357"/>
    </location>
    <ligand>
        <name>Zn(2+)</name>
        <dbReference type="ChEBI" id="CHEBI:29105"/>
        <label>2</label>
    </ligand>
</feature>
<organism evidence="12 13">
    <name type="scientific">Allacma fusca</name>
    <dbReference type="NCBI Taxonomy" id="39272"/>
    <lineage>
        <taxon>Eukaryota</taxon>
        <taxon>Metazoa</taxon>
        <taxon>Ecdysozoa</taxon>
        <taxon>Arthropoda</taxon>
        <taxon>Hexapoda</taxon>
        <taxon>Collembola</taxon>
        <taxon>Symphypleona</taxon>
        <taxon>Sminthuridae</taxon>
        <taxon>Allacma</taxon>
    </lineage>
</organism>
<evidence type="ECO:0000313" key="12">
    <source>
        <dbReference type="EMBL" id="CAG7785755.1"/>
    </source>
</evidence>
<dbReference type="InterPro" id="IPR052083">
    <property type="entry name" value="Aminoacylase-1_M20A"/>
</dbReference>
<evidence type="ECO:0000313" key="13">
    <source>
        <dbReference type="Proteomes" id="UP000708208"/>
    </source>
</evidence>
<proteinExistence type="inferred from homology"/>
<dbReference type="InterPro" id="IPR002933">
    <property type="entry name" value="Peptidase_M20"/>
</dbReference>
<sequence length="392" mass="43977">MTSDNNYFSSDGNYEKAKSWLKSQADEIGLEFNIVEFERPAEFAIWMTWKGSRPELKSILLNSHIDVVPVDQDKWTWDPFAAEMDSNGNIFARGTQDMKSVGIQYLEAIRTLKVQGFVPERSVHVSFVPDEELGGTKGMKVFVETPEFLKLNVGFGLDEGIGNPDESFVVSYGERAIWQVKFTAKGNTGHALRFIEDTAAEKLQTVINKMLDLRCKEKKRLESDSNLGMGSVTSVNMTILQGGLQINIVPPELSASFDLRVTPKWDISDALKFLDGVCTEAGPGVSYEWIFRSDHGFAQTELQGNSFWEAFEKACNEMELKLDVQVFPGATDIRYLRHIGIPALGFSPINNTPVLLHDNDEFLNDKVFLRGITIYERIIRNVTSAADVPTIP</sequence>
<dbReference type="GO" id="GO:0046872">
    <property type="term" value="F:metal ion binding"/>
    <property type="evidence" value="ECO:0007669"/>
    <property type="project" value="UniProtKB-KW"/>
</dbReference>
<dbReference type="OrthoDB" id="3064516at2759"/>
<dbReference type="PANTHER" id="PTHR45892">
    <property type="entry name" value="AMINOACYLASE-1"/>
    <property type="match status" value="1"/>
</dbReference>
<evidence type="ECO:0000256" key="3">
    <source>
        <dbReference type="ARBA" id="ARBA00011913"/>
    </source>
</evidence>
<dbReference type="EC" id="3.5.1.14" evidence="3"/>
<dbReference type="EMBL" id="CAJVCH010302913">
    <property type="protein sequence ID" value="CAG7785755.1"/>
    <property type="molecule type" value="Genomic_DNA"/>
</dbReference>
<dbReference type="GO" id="GO:0006520">
    <property type="term" value="P:amino acid metabolic process"/>
    <property type="evidence" value="ECO:0007669"/>
    <property type="project" value="InterPro"/>
</dbReference>